<sequence length="140" mass="16233">MSNDSNEIEIQFLDHVAIRVKDLNQSVEWYQKVLGLRKYQLPAWGEYPIFMLSGKTGVALFPATVTDPQLDLTSKNVKIDHFSFNVTNDNFEKAKRKYAALNLEFTIQDHHYFHSIYTKDPDGHTVELTTIVTDEGEFYE</sequence>
<dbReference type="SUPFAM" id="SSF54593">
    <property type="entry name" value="Glyoxalase/Bleomycin resistance protein/Dihydroxybiphenyl dioxygenase"/>
    <property type="match status" value="1"/>
</dbReference>
<dbReference type="STRING" id="296218.AWN68_09045"/>
<evidence type="ECO:0000313" key="3">
    <source>
        <dbReference type="Proteomes" id="UP000075615"/>
    </source>
</evidence>
<dbReference type="CDD" id="cd06587">
    <property type="entry name" value="VOC"/>
    <property type="match status" value="1"/>
</dbReference>
<dbReference type="Proteomes" id="UP000075615">
    <property type="component" value="Unassembled WGS sequence"/>
</dbReference>
<dbReference type="EMBL" id="LRDB01000050">
    <property type="protein sequence ID" value="KYG72836.1"/>
    <property type="molecule type" value="Genomic_DNA"/>
</dbReference>
<dbReference type="PANTHER" id="PTHR21366">
    <property type="entry name" value="GLYOXALASE FAMILY PROTEIN"/>
    <property type="match status" value="1"/>
</dbReference>
<evidence type="ECO:0000259" key="1">
    <source>
        <dbReference type="PROSITE" id="PS51819"/>
    </source>
</evidence>
<proteinExistence type="predicted"/>
<dbReference type="Pfam" id="PF00903">
    <property type="entry name" value="Glyoxalase"/>
    <property type="match status" value="1"/>
</dbReference>
<dbReference type="OrthoDB" id="192739at2"/>
<reference evidence="2 3" key="1">
    <citation type="submission" date="2016-01" db="EMBL/GenBank/DDBJ databases">
        <title>Genome sequencing of Roseivirga echinicomitans KMM 6058.</title>
        <authorList>
            <person name="Selvaratnam C."/>
            <person name="Thevarajoo S."/>
            <person name="Goh K.M."/>
            <person name="Ee R."/>
            <person name="Chan K.-G."/>
            <person name="Chong C.S."/>
        </authorList>
    </citation>
    <scope>NUCLEOTIDE SEQUENCE [LARGE SCALE GENOMIC DNA]</scope>
    <source>
        <strain evidence="2 3">KMM 6058</strain>
    </source>
</reference>
<dbReference type="PROSITE" id="PS51819">
    <property type="entry name" value="VOC"/>
    <property type="match status" value="1"/>
</dbReference>
<dbReference type="AlphaFoldDB" id="A0A150X293"/>
<gene>
    <name evidence="2" type="ORF">AWN68_09045</name>
</gene>
<feature type="domain" description="VOC" evidence="1">
    <location>
        <begin position="12"/>
        <end position="131"/>
    </location>
</feature>
<accession>A0A150X293</accession>
<keyword evidence="3" id="KW-1185">Reference proteome</keyword>
<dbReference type="InterPro" id="IPR037523">
    <property type="entry name" value="VOC_core"/>
</dbReference>
<organism evidence="2 3">
    <name type="scientific">Roseivirga echinicomitans</name>
    <dbReference type="NCBI Taxonomy" id="296218"/>
    <lineage>
        <taxon>Bacteria</taxon>
        <taxon>Pseudomonadati</taxon>
        <taxon>Bacteroidota</taxon>
        <taxon>Cytophagia</taxon>
        <taxon>Cytophagales</taxon>
        <taxon>Roseivirgaceae</taxon>
        <taxon>Roseivirga</taxon>
    </lineage>
</organism>
<dbReference type="InterPro" id="IPR004360">
    <property type="entry name" value="Glyas_Fos-R_dOase_dom"/>
</dbReference>
<comment type="caution">
    <text evidence="2">The sequence shown here is derived from an EMBL/GenBank/DDBJ whole genome shotgun (WGS) entry which is preliminary data.</text>
</comment>
<dbReference type="PANTHER" id="PTHR21366:SF14">
    <property type="entry name" value="GLYOXALASE DOMAIN-CONTAINING PROTEIN 5"/>
    <property type="match status" value="1"/>
</dbReference>
<dbReference type="RefSeq" id="WP_068417452.1">
    <property type="nucleotide sequence ID" value="NZ_LRDB01000050.1"/>
</dbReference>
<dbReference type="InterPro" id="IPR050383">
    <property type="entry name" value="GlyoxalaseI/FosfomycinResist"/>
</dbReference>
<dbReference type="InterPro" id="IPR029068">
    <property type="entry name" value="Glyas_Bleomycin-R_OHBP_Dase"/>
</dbReference>
<protein>
    <submittedName>
        <fullName evidence="2">Glyoxalase</fullName>
    </submittedName>
</protein>
<evidence type="ECO:0000313" key="2">
    <source>
        <dbReference type="EMBL" id="KYG72836.1"/>
    </source>
</evidence>
<name>A0A150X293_9BACT</name>
<dbReference type="Gene3D" id="3.10.180.10">
    <property type="entry name" value="2,3-Dihydroxybiphenyl 1,2-Dioxygenase, domain 1"/>
    <property type="match status" value="1"/>
</dbReference>